<dbReference type="GO" id="GO:0005739">
    <property type="term" value="C:mitochondrion"/>
    <property type="evidence" value="ECO:0007669"/>
    <property type="project" value="TreeGrafter"/>
</dbReference>
<dbReference type="OrthoDB" id="407355at2759"/>
<dbReference type="InterPro" id="IPR002661">
    <property type="entry name" value="Ribosome_recyc_fac"/>
</dbReference>
<evidence type="ECO:0000259" key="5">
    <source>
        <dbReference type="Pfam" id="PF01765"/>
    </source>
</evidence>
<dbReference type="Gene3D" id="3.30.1360.40">
    <property type="match status" value="1"/>
</dbReference>
<evidence type="ECO:0000256" key="4">
    <source>
        <dbReference type="SAM" id="MobiDB-lite"/>
    </source>
</evidence>
<feature type="domain" description="Ribosome recycling factor" evidence="5">
    <location>
        <begin position="87"/>
        <end position="251"/>
    </location>
</feature>
<dbReference type="InterPro" id="IPR023584">
    <property type="entry name" value="Ribosome_recyc_fac_dom"/>
</dbReference>
<dbReference type="FunCoup" id="A0A3N4KY35">
    <property type="interactions" value="72"/>
</dbReference>
<evidence type="ECO:0000313" key="7">
    <source>
        <dbReference type="Proteomes" id="UP000277580"/>
    </source>
</evidence>
<evidence type="ECO:0000256" key="2">
    <source>
        <dbReference type="ARBA" id="ARBA00022917"/>
    </source>
</evidence>
<organism evidence="6 7">
    <name type="scientific">Morchella conica CCBAS932</name>
    <dbReference type="NCBI Taxonomy" id="1392247"/>
    <lineage>
        <taxon>Eukaryota</taxon>
        <taxon>Fungi</taxon>
        <taxon>Dikarya</taxon>
        <taxon>Ascomycota</taxon>
        <taxon>Pezizomycotina</taxon>
        <taxon>Pezizomycetes</taxon>
        <taxon>Pezizales</taxon>
        <taxon>Morchellaceae</taxon>
        <taxon>Morchella</taxon>
    </lineage>
</organism>
<comment type="function">
    <text evidence="3">Necessary for protein synthesis in mitochondria. Functions as a ribosome recycling factor in mitochondria.</text>
</comment>
<dbReference type="EMBL" id="ML119118">
    <property type="protein sequence ID" value="RPB14368.1"/>
    <property type="molecule type" value="Genomic_DNA"/>
</dbReference>
<comment type="similarity">
    <text evidence="1">Belongs to the RRF family.</text>
</comment>
<dbReference type="STRING" id="1392247.A0A3N4KY35"/>
<evidence type="ECO:0000256" key="1">
    <source>
        <dbReference type="ARBA" id="ARBA00005912"/>
    </source>
</evidence>
<gene>
    <name evidence="6" type="ORF">P167DRAFT_563852</name>
</gene>
<feature type="region of interest" description="Disordered" evidence="4">
    <location>
        <begin position="39"/>
        <end position="63"/>
    </location>
</feature>
<dbReference type="InParanoid" id="A0A3N4KY35"/>
<dbReference type="Gene3D" id="1.10.132.20">
    <property type="entry name" value="Ribosome-recycling factor"/>
    <property type="match status" value="1"/>
</dbReference>
<dbReference type="GO" id="GO:0043023">
    <property type="term" value="F:ribosomal large subunit binding"/>
    <property type="evidence" value="ECO:0007669"/>
    <property type="project" value="TreeGrafter"/>
</dbReference>
<evidence type="ECO:0000313" key="6">
    <source>
        <dbReference type="EMBL" id="RPB14368.1"/>
    </source>
</evidence>
<sequence>MFRLRPALRPHNLPRLLPSTSNLPVLCLLPQRPFHTTSPALKKASKPAKGDHHHIPTNEVPPPAGAFDFDTHFTDLENDLARVLEKLKDELSKLRTSRVDPALYENIQVVIDREGAKVSLRDIAHVVAKGRSVVVGVYEEDNVKKVVKALQHADLNVTPIVDAKTPTQITMPLPPPTKESRVATVDAAAKAGERANNALRNARQGSHKKIKSLKGVRVDDVRKADKQLEKIMDKVGAEAKKIIETAKKSIMEA</sequence>
<dbReference type="PANTHER" id="PTHR20982">
    <property type="entry name" value="RIBOSOME RECYCLING FACTOR"/>
    <property type="match status" value="1"/>
</dbReference>
<dbReference type="PANTHER" id="PTHR20982:SF3">
    <property type="entry name" value="MITOCHONDRIAL RIBOSOME RECYCLING FACTOR PSEUDO 1"/>
    <property type="match status" value="1"/>
</dbReference>
<dbReference type="InterPro" id="IPR036191">
    <property type="entry name" value="RRF_sf"/>
</dbReference>
<name>A0A3N4KY35_9PEZI</name>
<accession>A0A3N4KY35</accession>
<dbReference type="AlphaFoldDB" id="A0A3N4KY35"/>
<proteinExistence type="inferred from homology"/>
<evidence type="ECO:0000256" key="3">
    <source>
        <dbReference type="ARBA" id="ARBA00024909"/>
    </source>
</evidence>
<dbReference type="GO" id="GO:0006412">
    <property type="term" value="P:translation"/>
    <property type="evidence" value="ECO:0007669"/>
    <property type="project" value="UniProtKB-KW"/>
</dbReference>
<keyword evidence="7" id="KW-1185">Reference proteome</keyword>
<dbReference type="Proteomes" id="UP000277580">
    <property type="component" value="Unassembled WGS sequence"/>
</dbReference>
<dbReference type="SUPFAM" id="SSF55194">
    <property type="entry name" value="Ribosome recycling factor, RRF"/>
    <property type="match status" value="1"/>
</dbReference>
<dbReference type="Pfam" id="PF01765">
    <property type="entry name" value="RRF"/>
    <property type="match status" value="1"/>
</dbReference>
<keyword evidence="2" id="KW-0648">Protein biosynthesis</keyword>
<reference evidence="6 7" key="1">
    <citation type="journal article" date="2018" name="Nat. Ecol. Evol.">
        <title>Pezizomycetes genomes reveal the molecular basis of ectomycorrhizal truffle lifestyle.</title>
        <authorList>
            <person name="Murat C."/>
            <person name="Payen T."/>
            <person name="Noel B."/>
            <person name="Kuo A."/>
            <person name="Morin E."/>
            <person name="Chen J."/>
            <person name="Kohler A."/>
            <person name="Krizsan K."/>
            <person name="Balestrini R."/>
            <person name="Da Silva C."/>
            <person name="Montanini B."/>
            <person name="Hainaut M."/>
            <person name="Levati E."/>
            <person name="Barry K.W."/>
            <person name="Belfiori B."/>
            <person name="Cichocki N."/>
            <person name="Clum A."/>
            <person name="Dockter R.B."/>
            <person name="Fauchery L."/>
            <person name="Guy J."/>
            <person name="Iotti M."/>
            <person name="Le Tacon F."/>
            <person name="Lindquist E.A."/>
            <person name="Lipzen A."/>
            <person name="Malagnac F."/>
            <person name="Mello A."/>
            <person name="Molinier V."/>
            <person name="Miyauchi S."/>
            <person name="Poulain J."/>
            <person name="Riccioni C."/>
            <person name="Rubini A."/>
            <person name="Sitrit Y."/>
            <person name="Splivallo R."/>
            <person name="Traeger S."/>
            <person name="Wang M."/>
            <person name="Zifcakova L."/>
            <person name="Wipf D."/>
            <person name="Zambonelli A."/>
            <person name="Paolocci F."/>
            <person name="Nowrousian M."/>
            <person name="Ottonello S."/>
            <person name="Baldrian P."/>
            <person name="Spatafora J.W."/>
            <person name="Henrissat B."/>
            <person name="Nagy L.G."/>
            <person name="Aury J.M."/>
            <person name="Wincker P."/>
            <person name="Grigoriev I.V."/>
            <person name="Bonfante P."/>
            <person name="Martin F.M."/>
        </authorList>
    </citation>
    <scope>NUCLEOTIDE SEQUENCE [LARGE SCALE GENOMIC DNA]</scope>
    <source>
        <strain evidence="6 7">CCBAS932</strain>
    </source>
</reference>
<protein>
    <submittedName>
        <fullName evidence="6">Ribosome recycling factor</fullName>
    </submittedName>
</protein>